<feature type="region of interest" description="Disordered" evidence="1">
    <location>
        <begin position="459"/>
        <end position="479"/>
    </location>
</feature>
<feature type="region of interest" description="Disordered" evidence="1">
    <location>
        <begin position="212"/>
        <end position="294"/>
    </location>
</feature>
<feature type="region of interest" description="Disordered" evidence="1">
    <location>
        <begin position="516"/>
        <end position="582"/>
    </location>
</feature>
<evidence type="ECO:0000313" key="3">
    <source>
        <dbReference type="Proteomes" id="UP000054686"/>
    </source>
</evidence>
<name>A0A0V8RZ67_9ACTO</name>
<evidence type="ECO:0000256" key="1">
    <source>
        <dbReference type="SAM" id="MobiDB-lite"/>
    </source>
</evidence>
<protein>
    <submittedName>
        <fullName evidence="2">Uncharacterized protein</fullName>
    </submittedName>
</protein>
<feature type="region of interest" description="Disordered" evidence="1">
    <location>
        <begin position="173"/>
        <end position="200"/>
    </location>
</feature>
<evidence type="ECO:0000313" key="2">
    <source>
        <dbReference type="EMBL" id="KSW13348.1"/>
    </source>
</evidence>
<feature type="compositionally biased region" description="Basic and acidic residues" evidence="1">
    <location>
        <begin position="563"/>
        <end position="582"/>
    </location>
</feature>
<dbReference type="OrthoDB" id="3261240at2"/>
<dbReference type="EMBL" id="LLVT01000001">
    <property type="protein sequence ID" value="KSW13348.1"/>
    <property type="molecule type" value="Genomic_DNA"/>
</dbReference>
<sequence>MYKRLMQFVEDAKANESLANLDLKHRTTMDAINEAERRLRHYREYQGFRGQTGTAIDKWLADAEQRLQDWRESYLATAQVEVEMRRVMQHAREEAEMLSPVLVDSRLDALRDMAEVTIPVAQSFGIFGAGVNAVASTGAAVYDAVAAQANAQREANSADILRRLNDSMHELANHARDVKQTSRARKVGTKKTGHVSDYPSVSAPWVAKELENGNKSASPDQPGVYPGDRESDYGRAFQRGANSSAYPSGYDDPTAQDADAEKLRKLQSQRIPDRYTSEGQLGSRSKPITDPEDLKGIDLMHTRIGGERYANGLTRGGYTPAPPSDRHHPLWNINGGPSTRFDASGRTSLAGAGALGAGVLGAGALGAAALGARGASGLGAASLGALGRGGAGGLGRGGAGGLGAGGLGASGRGGLGAGGLGASGRSGLGAGGLGASGRGGLGVGGLGGLRGGSASGGGFGGGGLPGSTSASGGTTGLTGTNGTGGAANAAGKTGGGSAAGGAGAAGRPGMGGFMGAGAGAGAGGGKDDKKGKRRKYTAFKFEDDEDDALPPGYVNPMSQTYGSDKDLKPASQKDDGWDPRQW</sequence>
<dbReference type="AlphaFoldDB" id="A0A0V8RZ67"/>
<reference evidence="2 3" key="1">
    <citation type="submission" date="2015-10" db="EMBL/GenBank/DDBJ databases">
        <title>Draft Genome of Actinomyces odontolyticus subsp. actinosynbacter strain XH001.</title>
        <authorList>
            <person name="Mclean J.S."/>
            <person name="He X."/>
        </authorList>
    </citation>
    <scope>NUCLEOTIDE SEQUENCE [LARGE SCALE GENOMIC DNA]</scope>
    <source>
        <strain evidence="2 3">XH001</strain>
    </source>
</reference>
<organism evidence="2 3">
    <name type="scientific">Schaalia odontolytica</name>
    <dbReference type="NCBI Taxonomy" id="1660"/>
    <lineage>
        <taxon>Bacteria</taxon>
        <taxon>Bacillati</taxon>
        <taxon>Actinomycetota</taxon>
        <taxon>Actinomycetes</taxon>
        <taxon>Actinomycetales</taxon>
        <taxon>Actinomycetaceae</taxon>
        <taxon>Schaalia</taxon>
    </lineage>
</organism>
<comment type="caution">
    <text evidence="2">The sequence shown here is derived from an EMBL/GenBank/DDBJ whole genome shotgun (WGS) entry which is preliminary data.</text>
</comment>
<accession>A0A0V8RZ67</accession>
<gene>
    <name evidence="2" type="ORF">APY09_03090</name>
</gene>
<proteinExistence type="predicted"/>
<dbReference type="Proteomes" id="UP000054686">
    <property type="component" value="Unassembled WGS sequence"/>
</dbReference>
<feature type="compositionally biased region" description="Basic residues" evidence="1">
    <location>
        <begin position="182"/>
        <end position="193"/>
    </location>
</feature>